<keyword evidence="1" id="KW-0812">Transmembrane</keyword>
<keyword evidence="1" id="KW-1133">Transmembrane helix</keyword>
<name>A0A4Y8CCN3_9HELO</name>
<sequence length="253" mass="28575">MNITTVYFFPLFLGIKIFFNLLYFPRYFNRKIRFQIEWMNKGFNLEIDPNIISTINKELLGHLEQIKTSSDSQLGIQGIGIHEDAGDFMRKSSIIQIPKRNLPEGMEQENIKGKGKEISDSKGLALATERFQRYRSPVISIASKTSSSDTDSMILKHRLTYGTRTPNLNIGTITWKPEESPNPHLRSPGLPDVLPIASSLGQVVSPSYNQLVPQSDARSQGMKDVALLMLERVRSPILTIALLSLSLNHKIDY</sequence>
<proteinExistence type="predicted"/>
<accession>A0A4Y8CCN3</accession>
<dbReference type="EMBL" id="PHWZ01001877">
    <property type="protein sequence ID" value="TEY19614.1"/>
    <property type="molecule type" value="Genomic_DNA"/>
</dbReference>
<dbReference type="STRING" id="38488.A0A4Y8CCN3"/>
<evidence type="ECO:0000256" key="1">
    <source>
        <dbReference type="SAM" id="Phobius"/>
    </source>
</evidence>
<protein>
    <submittedName>
        <fullName evidence="2">Uncharacterized protein</fullName>
    </submittedName>
</protein>
<feature type="transmembrane region" description="Helical" evidence="1">
    <location>
        <begin position="6"/>
        <end position="24"/>
    </location>
</feature>
<reference evidence="2 3" key="1">
    <citation type="submission" date="2017-11" db="EMBL/GenBank/DDBJ databases">
        <title>Comparative genomics of Botrytis spp.</title>
        <authorList>
            <person name="Valero-Jimenez C.A."/>
            <person name="Tapia P."/>
            <person name="Veloso J."/>
            <person name="Silva-Moreno E."/>
            <person name="Staats M."/>
            <person name="Valdes J.H."/>
            <person name="Van Kan J.A.L."/>
        </authorList>
    </citation>
    <scope>NUCLEOTIDE SEQUENCE [LARGE SCALE GENOMIC DNA]</scope>
    <source>
        <strain evidence="2 3">MUCL2830</strain>
    </source>
</reference>
<dbReference type="AlphaFoldDB" id="A0A4Y8CCN3"/>
<organism evidence="2 3">
    <name type="scientific">Botryotinia calthae</name>
    <dbReference type="NCBI Taxonomy" id="38488"/>
    <lineage>
        <taxon>Eukaryota</taxon>
        <taxon>Fungi</taxon>
        <taxon>Dikarya</taxon>
        <taxon>Ascomycota</taxon>
        <taxon>Pezizomycotina</taxon>
        <taxon>Leotiomycetes</taxon>
        <taxon>Helotiales</taxon>
        <taxon>Sclerotiniaceae</taxon>
        <taxon>Botryotinia</taxon>
    </lineage>
</organism>
<evidence type="ECO:0000313" key="3">
    <source>
        <dbReference type="Proteomes" id="UP000297299"/>
    </source>
</evidence>
<dbReference type="Proteomes" id="UP000297299">
    <property type="component" value="Unassembled WGS sequence"/>
</dbReference>
<comment type="caution">
    <text evidence="2">The sequence shown here is derived from an EMBL/GenBank/DDBJ whole genome shotgun (WGS) entry which is preliminary data.</text>
</comment>
<gene>
    <name evidence="2" type="ORF">BOTCAL_1881g00010</name>
</gene>
<keyword evidence="1" id="KW-0472">Membrane</keyword>
<dbReference type="OrthoDB" id="4227485at2759"/>
<keyword evidence="3" id="KW-1185">Reference proteome</keyword>
<evidence type="ECO:0000313" key="2">
    <source>
        <dbReference type="EMBL" id="TEY19614.1"/>
    </source>
</evidence>